<protein>
    <submittedName>
        <fullName evidence="2">Uncharacterized protein</fullName>
    </submittedName>
</protein>
<gene>
    <name evidence="2" type="ORF">DJ021_00910</name>
</gene>
<sequence length="97" mass="10517">MVVTAGVHQFRPPDDPTDDGGGTPSPYGGFPNESEDLPYRVEVWDPDGRFVEQVVAVSLSPAIGYAAFYAASREFPGRAITLRHKSAVLSRWSGQAH</sequence>
<organism evidence="2 3">
    <name type="scientific">Phenylobacterium hankyongense</name>
    <dbReference type="NCBI Taxonomy" id="1813876"/>
    <lineage>
        <taxon>Bacteria</taxon>
        <taxon>Pseudomonadati</taxon>
        <taxon>Pseudomonadota</taxon>
        <taxon>Alphaproteobacteria</taxon>
        <taxon>Caulobacterales</taxon>
        <taxon>Caulobacteraceae</taxon>
        <taxon>Phenylobacterium</taxon>
    </lineage>
</organism>
<feature type="region of interest" description="Disordered" evidence="1">
    <location>
        <begin position="1"/>
        <end position="34"/>
    </location>
</feature>
<evidence type="ECO:0000256" key="1">
    <source>
        <dbReference type="SAM" id="MobiDB-lite"/>
    </source>
</evidence>
<dbReference type="EMBL" id="QFYP01000001">
    <property type="protein sequence ID" value="RAK61638.1"/>
    <property type="molecule type" value="Genomic_DNA"/>
</dbReference>
<accession>A0A328B9D5</accession>
<dbReference type="Proteomes" id="UP000249842">
    <property type="component" value="Unassembled WGS sequence"/>
</dbReference>
<dbReference type="OrthoDB" id="8082128at2"/>
<evidence type="ECO:0000313" key="2">
    <source>
        <dbReference type="EMBL" id="RAK61638.1"/>
    </source>
</evidence>
<evidence type="ECO:0000313" key="3">
    <source>
        <dbReference type="Proteomes" id="UP000249842"/>
    </source>
</evidence>
<name>A0A328B9D5_9CAUL</name>
<proteinExistence type="predicted"/>
<keyword evidence="3" id="KW-1185">Reference proteome</keyword>
<reference evidence="3" key="1">
    <citation type="submission" date="2018-05" db="EMBL/GenBank/DDBJ databases">
        <authorList>
            <person name="Li X."/>
        </authorList>
    </citation>
    <scope>NUCLEOTIDE SEQUENCE [LARGE SCALE GENOMIC DNA]</scope>
    <source>
        <strain evidence="3">HKS-05</strain>
    </source>
</reference>
<comment type="caution">
    <text evidence="2">The sequence shown here is derived from an EMBL/GenBank/DDBJ whole genome shotgun (WGS) entry which is preliminary data.</text>
</comment>
<dbReference type="AlphaFoldDB" id="A0A328B9D5"/>